<evidence type="ECO:0000256" key="7">
    <source>
        <dbReference type="SAM" id="Phobius"/>
    </source>
</evidence>
<dbReference type="GO" id="GO:0005886">
    <property type="term" value="C:plasma membrane"/>
    <property type="evidence" value="ECO:0007669"/>
    <property type="project" value="UniProtKB-SubCell"/>
</dbReference>
<evidence type="ECO:0000256" key="6">
    <source>
        <dbReference type="ARBA" id="ARBA00023315"/>
    </source>
</evidence>
<protein>
    <submittedName>
        <fullName evidence="8">Acetyltransferase</fullName>
    </submittedName>
</protein>
<dbReference type="AlphaFoldDB" id="A0A4S2FQY6"/>
<dbReference type="Proteomes" id="UP000310760">
    <property type="component" value="Unassembled WGS sequence"/>
</dbReference>
<keyword evidence="7" id="KW-1133">Transmembrane helix</keyword>
<keyword evidence="3" id="KW-0997">Cell inner membrane</keyword>
<dbReference type="CDD" id="cd07984">
    <property type="entry name" value="LPLAT_LABLAT-like"/>
    <property type="match status" value="1"/>
</dbReference>
<sequence>MNIIYYIVFFFWYLLSLLPLPVLYVFSDLLYFPLYYCVRYRRRIVRKNLTESFPELSKEKVIRIEKQYYHFFCDYIIETIKLFSISKKQLKRRMTFGGVEEIVRKMKAEEKNFCFVYLGHYCNWEWIASLPYWAPDDILCGQIYHPLYNKAFDKLFLRLRNQFGGECIPMKETLRRIIELKRAKQKTIIGFISDQTPKWNSIHHWTEFFHRETPVFIGTERIGKQVDALIYYADVKRIKRGYYHCEFKQLTDDAKSVPDYGLTDRYTKKLEQMITAVPQYWLWSHNRWKRTKEEFERRKQEENK</sequence>
<dbReference type="Pfam" id="PF03279">
    <property type="entry name" value="Lip_A_acyltrans"/>
    <property type="match status" value="1"/>
</dbReference>
<keyword evidence="4 8" id="KW-0808">Transferase</keyword>
<evidence type="ECO:0000256" key="4">
    <source>
        <dbReference type="ARBA" id="ARBA00022679"/>
    </source>
</evidence>
<evidence type="ECO:0000256" key="3">
    <source>
        <dbReference type="ARBA" id="ARBA00022519"/>
    </source>
</evidence>
<gene>
    <name evidence="8" type="ORF">E5339_06480</name>
</gene>
<reference evidence="8 9" key="1">
    <citation type="submission" date="2019-04" db="EMBL/GenBank/DDBJ databases">
        <title>Microbes associate with the intestines of laboratory mice.</title>
        <authorList>
            <person name="Navarre W."/>
            <person name="Wong E."/>
            <person name="Huang K."/>
            <person name="Tropini C."/>
            <person name="Ng K."/>
            <person name="Yu B."/>
        </authorList>
    </citation>
    <scope>NUCLEOTIDE SEQUENCE [LARGE SCALE GENOMIC DNA]</scope>
    <source>
        <strain evidence="8 9">NM22_B1</strain>
    </source>
</reference>
<accession>A0A4S2FQY6</accession>
<name>A0A4S2FQY6_9BACT</name>
<dbReference type="GO" id="GO:0009247">
    <property type="term" value="P:glycolipid biosynthetic process"/>
    <property type="evidence" value="ECO:0007669"/>
    <property type="project" value="UniProtKB-ARBA"/>
</dbReference>
<keyword evidence="5 7" id="KW-0472">Membrane</keyword>
<evidence type="ECO:0000313" key="9">
    <source>
        <dbReference type="Proteomes" id="UP000310760"/>
    </source>
</evidence>
<dbReference type="RefSeq" id="WP_025018389.1">
    <property type="nucleotide sequence ID" value="NZ_CAJUNV010000039.1"/>
</dbReference>
<organism evidence="8 9">
    <name type="scientific">Phocaeicola sartorii</name>
    <dbReference type="NCBI Taxonomy" id="671267"/>
    <lineage>
        <taxon>Bacteria</taxon>
        <taxon>Pseudomonadati</taxon>
        <taxon>Bacteroidota</taxon>
        <taxon>Bacteroidia</taxon>
        <taxon>Bacteroidales</taxon>
        <taxon>Bacteroidaceae</taxon>
        <taxon>Phocaeicola</taxon>
    </lineage>
</organism>
<comment type="caution">
    <text evidence="8">The sequence shown here is derived from an EMBL/GenBank/DDBJ whole genome shotgun (WGS) entry which is preliminary data.</text>
</comment>
<dbReference type="InterPro" id="IPR004960">
    <property type="entry name" value="LipA_acyltrans"/>
</dbReference>
<dbReference type="PANTHER" id="PTHR30606">
    <property type="entry name" value="LIPID A BIOSYNTHESIS LAUROYL ACYLTRANSFERASE"/>
    <property type="match status" value="1"/>
</dbReference>
<evidence type="ECO:0000256" key="1">
    <source>
        <dbReference type="ARBA" id="ARBA00004533"/>
    </source>
</evidence>
<proteinExistence type="predicted"/>
<keyword evidence="2" id="KW-1003">Cell membrane</keyword>
<evidence type="ECO:0000313" key="8">
    <source>
        <dbReference type="EMBL" id="TGY71564.1"/>
    </source>
</evidence>
<evidence type="ECO:0000256" key="2">
    <source>
        <dbReference type="ARBA" id="ARBA00022475"/>
    </source>
</evidence>
<comment type="subcellular location">
    <subcellularLocation>
        <location evidence="1">Cell inner membrane</location>
    </subcellularLocation>
</comment>
<keyword evidence="6" id="KW-0012">Acyltransferase</keyword>
<keyword evidence="7" id="KW-0812">Transmembrane</keyword>
<dbReference type="GO" id="GO:0016746">
    <property type="term" value="F:acyltransferase activity"/>
    <property type="evidence" value="ECO:0007669"/>
    <property type="project" value="UniProtKB-KW"/>
</dbReference>
<dbReference type="PANTHER" id="PTHR30606:SF10">
    <property type="entry name" value="PHOSPHATIDYLINOSITOL MANNOSIDE ACYLTRANSFERASE"/>
    <property type="match status" value="1"/>
</dbReference>
<dbReference type="EMBL" id="SRYJ01000011">
    <property type="protein sequence ID" value="TGY71564.1"/>
    <property type="molecule type" value="Genomic_DNA"/>
</dbReference>
<evidence type="ECO:0000256" key="5">
    <source>
        <dbReference type="ARBA" id="ARBA00023136"/>
    </source>
</evidence>
<feature type="transmembrane region" description="Helical" evidence="7">
    <location>
        <begin position="6"/>
        <end position="38"/>
    </location>
</feature>